<dbReference type="Gene3D" id="2.170.130.10">
    <property type="entry name" value="TonB-dependent receptor, plug domain"/>
    <property type="match status" value="1"/>
</dbReference>
<evidence type="ECO:0000313" key="10">
    <source>
        <dbReference type="EMBL" id="MFC3199846.1"/>
    </source>
</evidence>
<feature type="domain" description="Secretin/TonB short N-terminal" evidence="9">
    <location>
        <begin position="56"/>
        <end position="108"/>
    </location>
</feature>
<keyword evidence="8" id="KW-0732">Signal</keyword>
<dbReference type="InterPro" id="IPR023996">
    <property type="entry name" value="TonB-dep_OMP_SusC/RagA"/>
</dbReference>
<name>A0ABV7JPC3_9SPHI</name>
<dbReference type="Pfam" id="PF07660">
    <property type="entry name" value="STN"/>
    <property type="match status" value="1"/>
</dbReference>
<gene>
    <name evidence="10" type="ORF">ACFOET_19665</name>
</gene>
<dbReference type="NCBIfam" id="TIGR04057">
    <property type="entry name" value="SusC_RagA_signa"/>
    <property type="match status" value="1"/>
</dbReference>
<evidence type="ECO:0000256" key="6">
    <source>
        <dbReference type="ARBA" id="ARBA00023237"/>
    </source>
</evidence>
<dbReference type="SUPFAM" id="SSF56935">
    <property type="entry name" value="Porins"/>
    <property type="match status" value="1"/>
</dbReference>
<evidence type="ECO:0000256" key="3">
    <source>
        <dbReference type="ARBA" id="ARBA00022452"/>
    </source>
</evidence>
<keyword evidence="2 7" id="KW-0813">Transport</keyword>
<feature type="chain" id="PRO_5046437865" evidence="8">
    <location>
        <begin position="29"/>
        <end position="1110"/>
    </location>
</feature>
<dbReference type="Proteomes" id="UP001595526">
    <property type="component" value="Unassembled WGS sequence"/>
</dbReference>
<evidence type="ECO:0000313" key="11">
    <source>
        <dbReference type="Proteomes" id="UP001595526"/>
    </source>
</evidence>
<dbReference type="PROSITE" id="PS52016">
    <property type="entry name" value="TONB_DEPENDENT_REC_3"/>
    <property type="match status" value="1"/>
</dbReference>
<feature type="signal peptide" evidence="8">
    <location>
        <begin position="1"/>
        <end position="28"/>
    </location>
</feature>
<dbReference type="SUPFAM" id="SSF49464">
    <property type="entry name" value="Carboxypeptidase regulatory domain-like"/>
    <property type="match status" value="1"/>
</dbReference>
<evidence type="ECO:0000256" key="4">
    <source>
        <dbReference type="ARBA" id="ARBA00022692"/>
    </source>
</evidence>
<dbReference type="InterPro" id="IPR008969">
    <property type="entry name" value="CarboxyPept-like_regulatory"/>
</dbReference>
<comment type="caution">
    <text evidence="10">The sequence shown here is derived from an EMBL/GenBank/DDBJ whole genome shotgun (WGS) entry which is preliminary data.</text>
</comment>
<dbReference type="InterPro" id="IPR039426">
    <property type="entry name" value="TonB-dep_rcpt-like"/>
</dbReference>
<evidence type="ECO:0000256" key="7">
    <source>
        <dbReference type="PROSITE-ProRule" id="PRU01360"/>
    </source>
</evidence>
<comment type="similarity">
    <text evidence="7">Belongs to the TonB-dependent receptor family.</text>
</comment>
<dbReference type="Pfam" id="PF07715">
    <property type="entry name" value="Plug"/>
    <property type="match status" value="1"/>
</dbReference>
<evidence type="ECO:0000256" key="8">
    <source>
        <dbReference type="SAM" id="SignalP"/>
    </source>
</evidence>
<keyword evidence="4 7" id="KW-0812">Transmembrane</keyword>
<evidence type="ECO:0000256" key="2">
    <source>
        <dbReference type="ARBA" id="ARBA00022448"/>
    </source>
</evidence>
<dbReference type="Pfam" id="PF13715">
    <property type="entry name" value="CarbopepD_reg_2"/>
    <property type="match status" value="1"/>
</dbReference>
<dbReference type="NCBIfam" id="TIGR04056">
    <property type="entry name" value="OMP_RagA_SusC"/>
    <property type="match status" value="1"/>
</dbReference>
<keyword evidence="11" id="KW-1185">Reference proteome</keyword>
<dbReference type="InterPro" id="IPR012910">
    <property type="entry name" value="Plug_dom"/>
</dbReference>
<accession>A0ABV7JPC3</accession>
<dbReference type="RefSeq" id="WP_379025864.1">
    <property type="nucleotide sequence ID" value="NZ_JBHRTA010000061.1"/>
</dbReference>
<dbReference type="Gene3D" id="2.40.170.20">
    <property type="entry name" value="TonB-dependent receptor, beta-barrel domain"/>
    <property type="match status" value="1"/>
</dbReference>
<dbReference type="InterPro" id="IPR011662">
    <property type="entry name" value="Secretin/TonB_short_N"/>
</dbReference>
<reference evidence="11" key="1">
    <citation type="journal article" date="2019" name="Int. J. Syst. Evol. Microbiol.">
        <title>The Global Catalogue of Microorganisms (GCM) 10K type strain sequencing project: providing services to taxonomists for standard genome sequencing and annotation.</title>
        <authorList>
            <consortium name="The Broad Institute Genomics Platform"/>
            <consortium name="The Broad Institute Genome Sequencing Center for Infectious Disease"/>
            <person name="Wu L."/>
            <person name="Ma J."/>
        </authorList>
    </citation>
    <scope>NUCLEOTIDE SEQUENCE [LARGE SCALE GENOMIC DNA]</scope>
    <source>
        <strain evidence="11">KCTC 52416</strain>
    </source>
</reference>
<proteinExistence type="inferred from homology"/>
<keyword evidence="3 7" id="KW-1134">Transmembrane beta strand</keyword>
<evidence type="ECO:0000256" key="1">
    <source>
        <dbReference type="ARBA" id="ARBA00004571"/>
    </source>
</evidence>
<dbReference type="EMBL" id="JBHRTA010000061">
    <property type="protein sequence ID" value="MFC3199846.1"/>
    <property type="molecule type" value="Genomic_DNA"/>
</dbReference>
<dbReference type="InterPro" id="IPR023997">
    <property type="entry name" value="TonB-dep_OMP_SusC/RagA_CS"/>
</dbReference>
<dbReference type="InterPro" id="IPR037066">
    <property type="entry name" value="Plug_dom_sf"/>
</dbReference>
<dbReference type="SMART" id="SM00965">
    <property type="entry name" value="STN"/>
    <property type="match status" value="1"/>
</dbReference>
<keyword evidence="5 7" id="KW-0472">Membrane</keyword>
<organism evidence="10 11">
    <name type="scientific">Parapedobacter deserti</name>
    <dbReference type="NCBI Taxonomy" id="1912957"/>
    <lineage>
        <taxon>Bacteria</taxon>
        <taxon>Pseudomonadati</taxon>
        <taxon>Bacteroidota</taxon>
        <taxon>Sphingobacteriia</taxon>
        <taxon>Sphingobacteriales</taxon>
        <taxon>Sphingobacteriaceae</taxon>
        <taxon>Parapedobacter</taxon>
    </lineage>
</organism>
<keyword evidence="6 7" id="KW-0998">Cell outer membrane</keyword>
<dbReference type="InterPro" id="IPR036942">
    <property type="entry name" value="Beta-barrel_TonB_sf"/>
</dbReference>
<protein>
    <submittedName>
        <fullName evidence="10">SusC/RagA family TonB-linked outer membrane protein</fullName>
    </submittedName>
</protein>
<evidence type="ECO:0000259" key="9">
    <source>
        <dbReference type="SMART" id="SM00965"/>
    </source>
</evidence>
<evidence type="ECO:0000256" key="5">
    <source>
        <dbReference type="ARBA" id="ARBA00023136"/>
    </source>
</evidence>
<sequence>MTKTRTIRLLQTKLLMMLMVPFCMNSYAAAQFKINLEQQGQPLKAIFREVEKQTDYRFVYSNKVIPEQQRVSVQAKDATLQEVMDQLLGGLNLTYTIRQDVLVVIYPREDPAEGAQATVSGRVVDESGAPLSGVTVRVSATSASTTTDGNGAYAIHGVATGQTLHFSAIGFASQQVVFRNQPVLDVTLIRENRVLEEVAVTGYTSYRREQSSSAISTVHSEQINQVPMGSLDQILQGRVAGLNVSASSGQPGASASVVLRGIGSISGSRAPLYVLDGVPIESSYFQTLNPGDIAQVTVLKDASAKAQYGSRGSNGVILITSKKGSAGGVRVDYQSQYGFSDLTSTRFTMMDTEQRLRFEEEVGLEIGRNIGPGWTYSPRNPNYASMNPAEQQRADRILDSLRAINTDWRDLFFQQSQFMEQQVSVSGGNEQVRFYNSLNYYKQDGIARRTGMDRYSLRSNVDFLSGKFSGQVNLGLGYSQSSFTEGEGGTGVGTSMASVYYALPYEYPYAPDGTLIHPGNAGDDILDWREGSQGLERLLNSSDKSNQFKSVIGVQLAYQLLPQLKVSTRAGIDYRNSTDQVYINPDSYYGSRNNSNTVGGQGKFGEGSRQNFGIISTSGLTYAQLFDDVHDVEVNAFYEYVYDNYRAFSYTGYGIDGRLPETPAGIASPSETFLPGLGGGRTRSALISYIGTGRYTYGGKYTLTASYRYDGSTKVARQNRWRGFYSVGANWNAKAESFLEPIEWVNALNVRSSYGTTASPFGSDFAYLPTFSVSTSYGGQPAIRPGNPGNPEYDWEYVEEFDVGIDLGLFGGSRLSLSVDYYNRLTNNMFVEQSLSATSGFSSLQLSTGKMRNRGVEVSIAGDVIRSADFTWSLGADVAYNKNTILALGNGLDNLPDGDTRVLKIGMPYGTYLAPQWAGVDPQTGEPQYYTLDGQITKTYNAEALNTTRSGSLYPSFTGGFHTGIRYKGLSMNALFSFVSDVMRWNNEDFYNENQRYMTSNQSLRMLEDRWKQPGDQAILQRIDIPRQFTSKDIQDASYLRLRNVRLAYSLPAGLLDRWQVISGVHLFVQGQNLLTWTSWRGLDPENNRVYGRFEYPAARTFTAGLNVNF</sequence>
<comment type="subcellular location">
    <subcellularLocation>
        <location evidence="1 7">Cell outer membrane</location>
        <topology evidence="1 7">Multi-pass membrane protein</topology>
    </subcellularLocation>
</comment>
<dbReference type="Gene3D" id="2.60.40.1120">
    <property type="entry name" value="Carboxypeptidase-like, regulatory domain"/>
    <property type="match status" value="1"/>
</dbReference>